<sequence>GESLILDLLNGKGLCFYLVDKIRRESSPKTKKSKDKDSKKSKKQKKEKRRKVDD</sequence>
<accession>E4YJP0</accession>
<proteinExistence type="predicted"/>
<feature type="region of interest" description="Disordered" evidence="1">
    <location>
        <begin position="26"/>
        <end position="54"/>
    </location>
</feature>
<evidence type="ECO:0000313" key="2">
    <source>
        <dbReference type="EMBL" id="CBY35701.1"/>
    </source>
</evidence>
<protein>
    <submittedName>
        <fullName evidence="2">Uncharacterized protein</fullName>
    </submittedName>
</protein>
<dbReference type="AlphaFoldDB" id="E4YJP0"/>
<reference evidence="2" key="1">
    <citation type="journal article" date="2010" name="Science">
        <title>Plasticity of animal genome architecture unmasked by rapid evolution of a pelagic tunicate.</title>
        <authorList>
            <person name="Denoeud F."/>
            <person name="Henriet S."/>
            <person name="Mungpakdee S."/>
            <person name="Aury J.M."/>
            <person name="Da Silva C."/>
            <person name="Brinkmann H."/>
            <person name="Mikhaleva J."/>
            <person name="Olsen L.C."/>
            <person name="Jubin C."/>
            <person name="Canestro C."/>
            <person name="Bouquet J.M."/>
            <person name="Danks G."/>
            <person name="Poulain J."/>
            <person name="Campsteijn C."/>
            <person name="Adamski M."/>
            <person name="Cross I."/>
            <person name="Yadetie F."/>
            <person name="Muffato M."/>
            <person name="Louis A."/>
            <person name="Butcher S."/>
            <person name="Tsagkogeorga G."/>
            <person name="Konrad A."/>
            <person name="Singh S."/>
            <person name="Jensen M.F."/>
            <person name="Cong E.H."/>
            <person name="Eikeseth-Otteraa H."/>
            <person name="Noel B."/>
            <person name="Anthouard V."/>
            <person name="Porcel B.M."/>
            <person name="Kachouri-Lafond R."/>
            <person name="Nishino A."/>
            <person name="Ugolini M."/>
            <person name="Chourrout P."/>
            <person name="Nishida H."/>
            <person name="Aasland R."/>
            <person name="Huzurbazar S."/>
            <person name="Westhof E."/>
            <person name="Delsuc F."/>
            <person name="Lehrach H."/>
            <person name="Reinhardt R."/>
            <person name="Weissenbach J."/>
            <person name="Roy S.W."/>
            <person name="Artiguenave F."/>
            <person name="Postlethwait J.H."/>
            <person name="Manak J.R."/>
            <person name="Thompson E.M."/>
            <person name="Jaillon O."/>
            <person name="Du Pasquier L."/>
            <person name="Boudinot P."/>
            <person name="Liberles D.A."/>
            <person name="Volff J.N."/>
            <person name="Philippe H."/>
            <person name="Lenhard B."/>
            <person name="Roest Crollius H."/>
            <person name="Wincker P."/>
            <person name="Chourrout D."/>
        </authorList>
    </citation>
    <scope>NUCLEOTIDE SEQUENCE [LARGE SCALE GENOMIC DNA]</scope>
</reference>
<organism evidence="2">
    <name type="scientific">Oikopleura dioica</name>
    <name type="common">Tunicate</name>
    <dbReference type="NCBI Taxonomy" id="34765"/>
    <lineage>
        <taxon>Eukaryota</taxon>
        <taxon>Metazoa</taxon>
        <taxon>Chordata</taxon>
        <taxon>Tunicata</taxon>
        <taxon>Appendicularia</taxon>
        <taxon>Copelata</taxon>
        <taxon>Oikopleuridae</taxon>
        <taxon>Oikopleura</taxon>
    </lineage>
</organism>
<dbReference type="Proteomes" id="UP000011014">
    <property type="component" value="Unassembled WGS sequence"/>
</dbReference>
<feature type="non-terminal residue" evidence="2">
    <location>
        <position position="1"/>
    </location>
</feature>
<feature type="compositionally biased region" description="Basic residues" evidence="1">
    <location>
        <begin position="39"/>
        <end position="54"/>
    </location>
</feature>
<evidence type="ECO:0000256" key="1">
    <source>
        <dbReference type="SAM" id="MobiDB-lite"/>
    </source>
</evidence>
<gene>
    <name evidence="2" type="ORF">GSOID_T00027531001</name>
</gene>
<name>E4YJP0_OIKDI</name>
<feature type="compositionally biased region" description="Basic and acidic residues" evidence="1">
    <location>
        <begin position="26"/>
        <end position="38"/>
    </location>
</feature>
<dbReference type="EMBL" id="FN654665">
    <property type="protein sequence ID" value="CBY35701.1"/>
    <property type="molecule type" value="Genomic_DNA"/>
</dbReference>